<accession>E7RCR1</accession>
<comment type="similarity">
    <text evidence="1">Belongs to the ROK (NagC/XylR) family.</text>
</comment>
<dbReference type="InterPro" id="IPR000600">
    <property type="entry name" value="ROK"/>
</dbReference>
<organism evidence="2 3">
    <name type="scientific">Planococcus donghaensis MPA1U2</name>
    <dbReference type="NCBI Taxonomy" id="933115"/>
    <lineage>
        <taxon>Bacteria</taxon>
        <taxon>Bacillati</taxon>
        <taxon>Bacillota</taxon>
        <taxon>Bacilli</taxon>
        <taxon>Bacillales</taxon>
        <taxon>Caryophanaceae</taxon>
        <taxon>Planococcus</taxon>
    </lineage>
</organism>
<dbReference type="EMBL" id="AEPB01000001">
    <property type="protein sequence ID" value="EGA91426.1"/>
    <property type="molecule type" value="Genomic_DNA"/>
</dbReference>
<dbReference type="PANTHER" id="PTHR18964:SF165">
    <property type="entry name" value="BETA-GLUCOSIDE KINASE"/>
    <property type="match status" value="1"/>
</dbReference>
<dbReference type="AlphaFoldDB" id="E7RCR1"/>
<dbReference type="OrthoDB" id="9795247at2"/>
<evidence type="ECO:0000256" key="1">
    <source>
        <dbReference type="ARBA" id="ARBA00006479"/>
    </source>
</evidence>
<dbReference type="InterPro" id="IPR043129">
    <property type="entry name" value="ATPase_NBD"/>
</dbReference>
<gene>
    <name evidence="2" type="ORF">GPDM_01135</name>
</gene>
<dbReference type="Proteomes" id="UP000003052">
    <property type="component" value="Unassembled WGS sequence"/>
</dbReference>
<dbReference type="CDD" id="cd24068">
    <property type="entry name" value="ASKHA_NBD_ROK_FnNanK-like"/>
    <property type="match status" value="1"/>
</dbReference>
<dbReference type="Gene3D" id="3.30.420.40">
    <property type="match status" value="2"/>
</dbReference>
<dbReference type="eggNOG" id="COG1940">
    <property type="taxonomic scope" value="Bacteria"/>
</dbReference>
<comment type="caution">
    <text evidence="2">The sequence shown here is derived from an EMBL/GenBank/DDBJ whole genome shotgun (WGS) entry which is preliminary data.</text>
</comment>
<evidence type="ECO:0000313" key="2">
    <source>
        <dbReference type="EMBL" id="EGA91426.1"/>
    </source>
</evidence>
<name>E7RCR1_9BACL</name>
<dbReference type="RefSeq" id="WP_008428066.1">
    <property type="nucleotide sequence ID" value="NZ_AEPB01000001.1"/>
</dbReference>
<proteinExistence type="inferred from homology"/>
<protein>
    <submittedName>
        <fullName evidence="2">ROK family protein</fullName>
    </submittedName>
</protein>
<dbReference type="PANTHER" id="PTHR18964">
    <property type="entry name" value="ROK (REPRESSOR, ORF, KINASE) FAMILY"/>
    <property type="match status" value="1"/>
</dbReference>
<evidence type="ECO:0000313" key="3">
    <source>
        <dbReference type="Proteomes" id="UP000003052"/>
    </source>
</evidence>
<dbReference type="SUPFAM" id="SSF53067">
    <property type="entry name" value="Actin-like ATPase domain"/>
    <property type="match status" value="1"/>
</dbReference>
<dbReference type="Pfam" id="PF00480">
    <property type="entry name" value="ROK"/>
    <property type="match status" value="1"/>
</dbReference>
<reference evidence="2 3" key="1">
    <citation type="journal article" date="2011" name="J. Bacteriol.">
        <title>The Draft Genome of Planococcus donghaensis MPA1U2 Reveals Nonsporulation Pathways Controlled by a Conserved Spo0A Regulon.</title>
        <authorList>
            <person name="Pearson M.D."/>
            <person name="Noller H.F."/>
        </authorList>
    </citation>
    <scope>NUCLEOTIDE SEQUENCE [LARGE SCALE GENOMIC DNA]</scope>
    <source>
        <strain evidence="2 3">MPA1U2</strain>
    </source>
</reference>
<sequence length="304" mass="33108">MLLAVFDIGGTNIKYGVGDSEGYLVVEKVTPTKAAEGGTKLVEKIKRLTRELQKEWPIRGVAISTAGSIDSTVGKVIYATETIPGYSGMNVKQILETELQLPVELENDVHCGALGELSIDVSSDAHTLLFLTIGTGIGGSLAIEGQIHKGATHLAGAIGHMNLYPNGRVCSCGQKGCFEQYASASRLEQQIREVNPQQQLPAFMEKVTHGDNASVILFHKWLNDLALGLQSLIYIWNPDSVIIGGGISAQGKWLEQEIEKAVFKNLLDPFKEKLTIRLAKNGNRSNLLGAIKNYKLQQVRRDVK</sequence>